<reference evidence="1 2" key="1">
    <citation type="submission" date="2014-04" db="EMBL/GenBank/DDBJ databases">
        <authorList>
            <consortium name="DOE Joint Genome Institute"/>
            <person name="Kuo A."/>
            <person name="Kohler A."/>
            <person name="Jargeat P."/>
            <person name="Nagy L.G."/>
            <person name="Floudas D."/>
            <person name="Copeland A."/>
            <person name="Barry K.W."/>
            <person name="Cichocki N."/>
            <person name="Veneault-Fourrey C."/>
            <person name="LaButti K."/>
            <person name="Lindquist E.A."/>
            <person name="Lipzen A."/>
            <person name="Lundell T."/>
            <person name="Morin E."/>
            <person name="Murat C."/>
            <person name="Sun H."/>
            <person name="Tunlid A."/>
            <person name="Henrissat B."/>
            <person name="Grigoriev I.V."/>
            <person name="Hibbett D.S."/>
            <person name="Martin F."/>
            <person name="Nordberg H.P."/>
            <person name="Cantor M.N."/>
            <person name="Hua S.X."/>
        </authorList>
    </citation>
    <scope>NUCLEOTIDE SEQUENCE [LARGE SCALE GENOMIC DNA]</scope>
    <source>
        <strain evidence="1 2">Ve08.2h10</strain>
    </source>
</reference>
<proteinExistence type="predicted"/>
<evidence type="ECO:0000313" key="1">
    <source>
        <dbReference type="EMBL" id="KIK75300.1"/>
    </source>
</evidence>
<reference evidence="2" key="2">
    <citation type="submission" date="2015-01" db="EMBL/GenBank/DDBJ databases">
        <title>Evolutionary Origins and Diversification of the Mycorrhizal Mutualists.</title>
        <authorList>
            <consortium name="DOE Joint Genome Institute"/>
            <consortium name="Mycorrhizal Genomics Consortium"/>
            <person name="Kohler A."/>
            <person name="Kuo A."/>
            <person name="Nagy L.G."/>
            <person name="Floudas D."/>
            <person name="Copeland A."/>
            <person name="Barry K.W."/>
            <person name="Cichocki N."/>
            <person name="Veneault-Fourrey C."/>
            <person name="LaButti K."/>
            <person name="Lindquist E.A."/>
            <person name="Lipzen A."/>
            <person name="Lundell T."/>
            <person name="Morin E."/>
            <person name="Murat C."/>
            <person name="Riley R."/>
            <person name="Ohm R."/>
            <person name="Sun H."/>
            <person name="Tunlid A."/>
            <person name="Henrissat B."/>
            <person name="Grigoriev I.V."/>
            <person name="Hibbett D.S."/>
            <person name="Martin F."/>
        </authorList>
    </citation>
    <scope>NUCLEOTIDE SEQUENCE [LARGE SCALE GENOMIC DNA]</scope>
    <source>
        <strain evidence="2">Ve08.2h10</strain>
    </source>
</reference>
<gene>
    <name evidence="1" type="ORF">PAXRUDRAFT_173224</name>
</gene>
<dbReference type="STRING" id="930991.A0A0D0DD55"/>
<dbReference type="AlphaFoldDB" id="A0A0D0DD55"/>
<dbReference type="InParanoid" id="A0A0D0DD55"/>
<name>A0A0D0DD55_9AGAM</name>
<organism evidence="1 2">
    <name type="scientific">Paxillus rubicundulus Ve08.2h10</name>
    <dbReference type="NCBI Taxonomy" id="930991"/>
    <lineage>
        <taxon>Eukaryota</taxon>
        <taxon>Fungi</taxon>
        <taxon>Dikarya</taxon>
        <taxon>Basidiomycota</taxon>
        <taxon>Agaricomycotina</taxon>
        <taxon>Agaricomycetes</taxon>
        <taxon>Agaricomycetidae</taxon>
        <taxon>Boletales</taxon>
        <taxon>Paxilineae</taxon>
        <taxon>Paxillaceae</taxon>
        <taxon>Paxillus</taxon>
    </lineage>
</organism>
<sequence>MPQGCPTSTDIQWIVIRLSRFLDHEQIAMSGDLSICSVRHILSHFCDYGMITNPENDLDMAHKEWKKGQHLRDVDVEVHFCTDQ</sequence>
<protein>
    <submittedName>
        <fullName evidence="1">Uncharacterized protein</fullName>
    </submittedName>
</protein>
<evidence type="ECO:0000313" key="2">
    <source>
        <dbReference type="Proteomes" id="UP000054538"/>
    </source>
</evidence>
<accession>A0A0D0DD55</accession>
<dbReference type="Proteomes" id="UP000054538">
    <property type="component" value="Unassembled WGS sequence"/>
</dbReference>
<dbReference type="OrthoDB" id="3203937at2759"/>
<dbReference type="HOGENOM" id="CLU_2528148_0_0_1"/>
<keyword evidence="2" id="KW-1185">Reference proteome</keyword>
<dbReference type="EMBL" id="KN828208">
    <property type="protein sequence ID" value="KIK75300.1"/>
    <property type="molecule type" value="Genomic_DNA"/>
</dbReference>